<proteinExistence type="predicted"/>
<dbReference type="RefSeq" id="WP_013628301.1">
    <property type="nucleotide sequence ID" value="NC_015174.1"/>
</dbReference>
<dbReference type="Proteomes" id="UP000006860">
    <property type="component" value="Chromosome"/>
</dbReference>
<evidence type="ECO:0000313" key="3">
    <source>
        <dbReference type="EMBL" id="ADY59576.1"/>
    </source>
</evidence>
<dbReference type="AlphaFoldDB" id="F0SHU6"/>
<feature type="compositionally biased region" description="Basic and acidic residues" evidence="1">
    <location>
        <begin position="362"/>
        <end position="372"/>
    </location>
</feature>
<dbReference type="STRING" id="756272.Plabr_1972"/>
<accession>F0SHU6</accession>
<gene>
    <name evidence="3" type="ordered locus">Plabr_1972</name>
</gene>
<feature type="compositionally biased region" description="Low complexity" evidence="1">
    <location>
        <begin position="373"/>
        <end position="388"/>
    </location>
</feature>
<feature type="compositionally biased region" description="Low complexity" evidence="1">
    <location>
        <begin position="280"/>
        <end position="301"/>
    </location>
</feature>
<keyword evidence="2" id="KW-0812">Transmembrane</keyword>
<protein>
    <recommendedName>
        <fullName evidence="5">Tetratricopeptide repeat-like domain-containing protein</fullName>
    </recommendedName>
</protein>
<dbReference type="HOGENOM" id="CLU_711490_0_0_0"/>
<dbReference type="EMBL" id="CP002546">
    <property type="protein sequence ID" value="ADY59576.1"/>
    <property type="molecule type" value="Genomic_DNA"/>
</dbReference>
<evidence type="ECO:0000313" key="4">
    <source>
        <dbReference type="Proteomes" id="UP000006860"/>
    </source>
</evidence>
<keyword evidence="4" id="KW-1185">Reference proteome</keyword>
<dbReference type="eggNOG" id="COG5373">
    <property type="taxonomic scope" value="Bacteria"/>
</dbReference>
<evidence type="ECO:0008006" key="5">
    <source>
        <dbReference type="Google" id="ProtNLM"/>
    </source>
</evidence>
<feature type="region of interest" description="Disordered" evidence="1">
    <location>
        <begin position="223"/>
        <end position="388"/>
    </location>
</feature>
<dbReference type="KEGG" id="pbs:Plabr_1972"/>
<keyword evidence="2" id="KW-1133">Transmembrane helix</keyword>
<reference evidence="4" key="1">
    <citation type="submission" date="2011-02" db="EMBL/GenBank/DDBJ databases">
        <title>The complete genome of Planctomyces brasiliensis DSM 5305.</title>
        <authorList>
            <person name="Lucas S."/>
            <person name="Copeland A."/>
            <person name="Lapidus A."/>
            <person name="Bruce D."/>
            <person name="Goodwin L."/>
            <person name="Pitluck S."/>
            <person name="Kyrpides N."/>
            <person name="Mavromatis K."/>
            <person name="Pagani I."/>
            <person name="Ivanova N."/>
            <person name="Ovchinnikova G."/>
            <person name="Lu M."/>
            <person name="Detter J.C."/>
            <person name="Han C."/>
            <person name="Land M."/>
            <person name="Hauser L."/>
            <person name="Markowitz V."/>
            <person name="Cheng J.-F."/>
            <person name="Hugenholtz P."/>
            <person name="Woyke T."/>
            <person name="Wu D."/>
            <person name="Tindall B."/>
            <person name="Pomrenke H.G."/>
            <person name="Brambilla E."/>
            <person name="Klenk H.-P."/>
            <person name="Eisen J.A."/>
        </authorList>
    </citation>
    <scope>NUCLEOTIDE SEQUENCE [LARGE SCALE GENOMIC DNA]</scope>
    <source>
        <strain evidence="4">ATCC 49424 / DSM 5305 / JCM 21570 / NBRC 103401 / IFAM 1448</strain>
    </source>
</reference>
<sequence>MKSEHRHELAQNDLEMLISKLRARYAYIVETHGNRILLWASVAFLAVAAAVYWAKSSNSTNADGWSALAGARSPEDLAGIAEAYAGTPVGNWARLNVAEQYLQSGLRLMFSDRAAAKTDLDEAKNAFEELLNANKISPAIRERALYGMARTLETTSGGDLKPAVDAYNKLLADFPETPYKPAVEQQLERLDKKSTQEFYAWFAAQNPEPADRETPEDLMNSMNQQLNVPGMPTLPGAGTESPAVEDGVDENGEPMAPGAEQTPLSVPSAPAFPPTDGNKPAAEGEAPEAGEMPADAAATPETPEEPAAKPEAADKPAEEPKTDGAKSDGAKSDSAEKTEPAESAKPESASTESAPAEQPESGEGKSEPESKPEPASTESSEPAANDAN</sequence>
<name>F0SHU6_RUBBR</name>
<feature type="transmembrane region" description="Helical" evidence="2">
    <location>
        <begin position="36"/>
        <end position="54"/>
    </location>
</feature>
<dbReference type="InterPro" id="IPR011990">
    <property type="entry name" value="TPR-like_helical_dom_sf"/>
</dbReference>
<keyword evidence="2" id="KW-0472">Membrane</keyword>
<organism evidence="3 4">
    <name type="scientific">Rubinisphaera brasiliensis (strain ATCC 49424 / DSM 5305 / JCM 21570 / IAM 15109 / NBRC 103401 / IFAM 1448)</name>
    <name type="common">Planctomyces brasiliensis</name>
    <dbReference type="NCBI Taxonomy" id="756272"/>
    <lineage>
        <taxon>Bacteria</taxon>
        <taxon>Pseudomonadati</taxon>
        <taxon>Planctomycetota</taxon>
        <taxon>Planctomycetia</taxon>
        <taxon>Planctomycetales</taxon>
        <taxon>Planctomycetaceae</taxon>
        <taxon>Rubinisphaera</taxon>
    </lineage>
</organism>
<evidence type="ECO:0000256" key="2">
    <source>
        <dbReference type="SAM" id="Phobius"/>
    </source>
</evidence>
<dbReference type="Gene3D" id="1.25.40.10">
    <property type="entry name" value="Tetratricopeptide repeat domain"/>
    <property type="match status" value="1"/>
</dbReference>
<feature type="compositionally biased region" description="Basic and acidic residues" evidence="1">
    <location>
        <begin position="306"/>
        <end position="345"/>
    </location>
</feature>
<evidence type="ECO:0000256" key="1">
    <source>
        <dbReference type="SAM" id="MobiDB-lite"/>
    </source>
</evidence>